<dbReference type="HOGENOM" id="CLU_079054_0_0_10"/>
<dbReference type="eggNOG" id="COG3642">
    <property type="taxonomic scope" value="Bacteria"/>
</dbReference>
<dbReference type="Proteomes" id="UP000006420">
    <property type="component" value="Unassembled WGS sequence"/>
</dbReference>
<dbReference type="InterPro" id="IPR011009">
    <property type="entry name" value="Kinase-like_dom_sf"/>
</dbReference>
<gene>
    <name evidence="1" type="ORF">HMPREF9456_01557</name>
</gene>
<name>F8X112_9BACT</name>
<dbReference type="EMBL" id="ADLW01000006">
    <property type="protein sequence ID" value="EGK03490.1"/>
    <property type="molecule type" value="Genomic_DNA"/>
</dbReference>
<dbReference type="SUPFAM" id="SSF56112">
    <property type="entry name" value="Protein kinase-like (PK-like)"/>
    <property type="match status" value="1"/>
</dbReference>
<evidence type="ECO:0000313" key="2">
    <source>
        <dbReference type="Proteomes" id="UP000006420"/>
    </source>
</evidence>
<organism evidence="1 2">
    <name type="scientific">Dysgonomonas mossii DSM 22836</name>
    <dbReference type="NCBI Taxonomy" id="742767"/>
    <lineage>
        <taxon>Bacteria</taxon>
        <taxon>Pseudomonadati</taxon>
        <taxon>Bacteroidota</taxon>
        <taxon>Bacteroidia</taxon>
        <taxon>Bacteroidales</taxon>
        <taxon>Dysgonomonadaceae</taxon>
        <taxon>Dysgonomonas</taxon>
    </lineage>
</organism>
<sequence>MIEIVINPEYKYLEGFVENLPASFANEGETLYAARNIIKLFDVDGFKVNVKFFKKPIFINQIVYRTFRKSKARRSYEYAFKLKEKGLHTPAPIAYIKETKFGLLKNSFYISKHESFDGTMRELKTSLLSEKEELIKQFAKYTASLHEQQILHLDYSSGNILYKKDGDNYIFYLVDLNRMEFDKPISMDTACFNFRRLWGSDDMIFLFIKEYAQSRNFDVEDCLKRTLYYRKRFWDNFTKKHPGSAPFATDYK</sequence>
<dbReference type="STRING" id="742767.HMPREF9456_01557"/>
<dbReference type="RefSeq" id="WP_006842928.1">
    <property type="nucleotide sequence ID" value="NZ_AQWJ01000003.1"/>
</dbReference>
<accession>F8X112</accession>
<dbReference type="AlphaFoldDB" id="F8X112"/>
<dbReference type="InterPro" id="IPR008266">
    <property type="entry name" value="Tyr_kinase_AS"/>
</dbReference>
<dbReference type="PROSITE" id="PS00109">
    <property type="entry name" value="PROTEIN_KINASE_TYR"/>
    <property type="match status" value="1"/>
</dbReference>
<dbReference type="GO" id="GO:0004672">
    <property type="term" value="F:protein kinase activity"/>
    <property type="evidence" value="ECO:0007669"/>
    <property type="project" value="InterPro"/>
</dbReference>
<dbReference type="Gene3D" id="1.10.510.10">
    <property type="entry name" value="Transferase(Phosphotransferase) domain 1"/>
    <property type="match status" value="1"/>
</dbReference>
<dbReference type="GeneID" id="78082210"/>
<protein>
    <recommendedName>
        <fullName evidence="3">Protein kinase domain-containing protein</fullName>
    </recommendedName>
</protein>
<dbReference type="OrthoDB" id="9773772at2"/>
<evidence type="ECO:0008006" key="3">
    <source>
        <dbReference type="Google" id="ProtNLM"/>
    </source>
</evidence>
<comment type="caution">
    <text evidence="1">The sequence shown here is derived from an EMBL/GenBank/DDBJ whole genome shotgun (WGS) entry which is preliminary data.</text>
</comment>
<proteinExistence type="predicted"/>
<keyword evidence="2" id="KW-1185">Reference proteome</keyword>
<dbReference type="Pfam" id="PF06293">
    <property type="entry name" value="Kdo"/>
    <property type="match status" value="1"/>
</dbReference>
<evidence type="ECO:0000313" key="1">
    <source>
        <dbReference type="EMBL" id="EGK03490.1"/>
    </source>
</evidence>
<reference evidence="1 2" key="1">
    <citation type="submission" date="2011-04" db="EMBL/GenBank/DDBJ databases">
        <title>The Genome Sequence of Dysgonomonas mossii DSM 22836.</title>
        <authorList>
            <consortium name="The Broad Institute Genome Sequencing Platform"/>
            <person name="Earl A."/>
            <person name="Ward D."/>
            <person name="Feldgarden M."/>
            <person name="Gevers D."/>
            <person name="Pudlo N."/>
            <person name="Martens E."/>
            <person name="Allen-Vercoe E."/>
            <person name="Young S.K."/>
            <person name="Zeng Q."/>
            <person name="Gargeya S."/>
            <person name="Fitzgerald M."/>
            <person name="Haas B."/>
            <person name="Abouelleil A."/>
            <person name="Alvarado L."/>
            <person name="Arachchi H.M."/>
            <person name="Berlin A."/>
            <person name="Brown A."/>
            <person name="Chapman S.B."/>
            <person name="Chen Z."/>
            <person name="Dunbar C."/>
            <person name="Freedman E."/>
            <person name="Gearin G."/>
            <person name="Gellesch M."/>
            <person name="Goldberg J."/>
            <person name="Griggs A."/>
            <person name="Gujja S."/>
            <person name="Heiman D."/>
            <person name="Howarth C."/>
            <person name="Larson L."/>
            <person name="Lui A."/>
            <person name="MacDonald P.J.P."/>
            <person name="Mehta T."/>
            <person name="Montmayeur A."/>
            <person name="Murphy C."/>
            <person name="Neiman D."/>
            <person name="Pearson M."/>
            <person name="Priest M."/>
            <person name="Roberts A."/>
            <person name="Saif S."/>
            <person name="Shea T."/>
            <person name="Shenoy N."/>
            <person name="Sisk P."/>
            <person name="Stolte C."/>
            <person name="Sykes S."/>
            <person name="Yandava C."/>
            <person name="Wortman J."/>
            <person name="Nusbaum C."/>
            <person name="Birren B."/>
        </authorList>
    </citation>
    <scope>NUCLEOTIDE SEQUENCE [LARGE SCALE GENOMIC DNA]</scope>
    <source>
        <strain evidence="1 2">DSM 22836</strain>
    </source>
</reference>